<keyword evidence="1 3" id="KW-0853">WD repeat</keyword>
<proteinExistence type="predicted"/>
<dbReference type="Pfam" id="PF00400">
    <property type="entry name" value="WD40"/>
    <property type="match status" value="4"/>
</dbReference>
<dbReference type="PROSITE" id="PS50294">
    <property type="entry name" value="WD_REPEATS_REGION"/>
    <property type="match status" value="2"/>
</dbReference>
<dbReference type="InterPro" id="IPR036322">
    <property type="entry name" value="WD40_repeat_dom_sf"/>
</dbReference>
<sequence>MSEDGDVFHPIADDNGYSRPLSSASDTSSARRTKMKKQKVVKKMDENGELRYYNPNTGEDVTEKVLRQKKKKKTSTAENVVETEMKEVQRPSITPPPTVRNHSPIQPSVPDQPTHQLTTQPTQLDETESDYKSPEEDETKTGRKYSPPSHHSQHSQQSETKEVPRHTITPPPTVRNHSTIQPSVSNQPTDKSEKLDETDLDYNQEDETNSGRKHSPPVAEESQDDSGESSVTEPSENGLVKESPMDDLYKESNQPAAALTSGAGGLSAISHNIQSQSNNLWSMSGISKLYRRGLNFVRTFSFVDPQQVPDIKSTKHALFDSSKRNDTEKMTRPILSLHIKGADMLTLDEHLVHPSVKVSVCDITTGQYLRTATLNDKSTEVVLPQMTLPFNMKKTKSLVPVWNDIMYFDTLYNHFLKDNVVFIFELIDFSFEKGEYQIAWGFLRPVSTSGRSNSEKNLRIRLFKYPRKLQQIDWSKLFSRPNQQNTATQPKVPTIEAFQLYQSRDKVKLYPSTLYIEMKAIQRPPKRKVAYPNRPQKPNEIEIGRLTLTELLESNNEEVVNIVQSEEIKEKKKEQSLQRLKVKREINEPCEIPTKLLHQFDSGDKGCLCMEFSKSGQYLACGCHSTDGIGILKIFDIYEGSIMDVLNAHVELIYSIDWNNDDSELITASSDGTVKVWNVEYDKKKSSARKPKLLATFQHPSFVYCAKFHPTCKKLIITGSYDKRIRVFNRETNKIVKELEGHTSRISSVSFDVAGTRMYSASGDGVIKIWSCRLREDSSVEDITNSFACMRTIQDNDLTKSAVTCIRSDPKYSQERIFVHSQDNMLRRLDTGLKNVRNRYHGVKCFINSQKSNISPDGKYLISGSDIGKVYLWNVETEELIFKEGKDYGFEESPVYDIAWSSKEHVIALCSFDGNQPIRVYCFEKPVDQSAEKENHSQVPKTSMPGVAIKTDKPELNNPNLTATNTSNQTVNRNNSLFPFSFGRAKTPDPFKLNLPTPNNSLARPKTSMILKSAKP</sequence>
<dbReference type="GeneID" id="8858279"/>
<feature type="region of interest" description="Disordered" evidence="4">
    <location>
        <begin position="1"/>
        <end position="242"/>
    </location>
</feature>
<dbReference type="KEGG" id="ngr:NAEGRDRAFT_73736"/>
<dbReference type="PROSITE" id="PS50082">
    <property type="entry name" value="WD_REPEATS_2"/>
    <property type="match status" value="4"/>
</dbReference>
<dbReference type="InterPro" id="IPR052803">
    <property type="entry name" value="Cilium-Associated_Jouberin"/>
</dbReference>
<dbReference type="OrthoDB" id="2096344at2759"/>
<feature type="repeat" description="WD" evidence="3">
    <location>
        <begin position="855"/>
        <end position="883"/>
    </location>
</feature>
<name>D2VXG2_NAEGR</name>
<dbReference type="InterPro" id="IPR001680">
    <property type="entry name" value="WD40_rpt"/>
</dbReference>
<dbReference type="STRING" id="5762.D2VXG2"/>
<dbReference type="EMBL" id="GG738907">
    <property type="protein sequence ID" value="EFC38435.1"/>
    <property type="molecule type" value="Genomic_DNA"/>
</dbReference>
<feature type="compositionally biased region" description="Polar residues" evidence="4">
    <location>
        <begin position="175"/>
        <end position="189"/>
    </location>
</feature>
<feature type="region of interest" description="Disordered" evidence="4">
    <location>
        <begin position="989"/>
        <end position="1016"/>
    </location>
</feature>
<dbReference type="PANTHER" id="PTHR44499">
    <property type="entry name" value="JOUBERIN"/>
    <property type="match status" value="1"/>
</dbReference>
<evidence type="ECO:0000256" key="4">
    <source>
        <dbReference type="SAM" id="MobiDB-lite"/>
    </source>
</evidence>
<feature type="compositionally biased region" description="Basic residues" evidence="4">
    <location>
        <begin position="31"/>
        <end position="41"/>
    </location>
</feature>
<evidence type="ECO:0000313" key="6">
    <source>
        <dbReference type="Proteomes" id="UP000006671"/>
    </source>
</evidence>
<evidence type="ECO:0000256" key="1">
    <source>
        <dbReference type="ARBA" id="ARBA00022574"/>
    </source>
</evidence>
<feature type="repeat" description="WD" evidence="3">
    <location>
        <begin position="646"/>
        <end position="687"/>
    </location>
</feature>
<dbReference type="RefSeq" id="XP_002671179.1">
    <property type="nucleotide sequence ID" value="XM_002671133.1"/>
</dbReference>
<dbReference type="SMART" id="SM00320">
    <property type="entry name" value="WD40"/>
    <property type="match status" value="6"/>
</dbReference>
<feature type="compositionally biased region" description="Low complexity" evidence="4">
    <location>
        <begin position="112"/>
        <end position="124"/>
    </location>
</feature>
<dbReference type="InParanoid" id="D2VXG2"/>
<dbReference type="PROSITE" id="PS00678">
    <property type="entry name" value="WD_REPEATS_1"/>
    <property type="match status" value="1"/>
</dbReference>
<feature type="compositionally biased region" description="Polar residues" evidence="4">
    <location>
        <begin position="957"/>
        <end position="972"/>
    </location>
</feature>
<dbReference type="InterPro" id="IPR015943">
    <property type="entry name" value="WD40/YVTN_repeat-like_dom_sf"/>
</dbReference>
<feature type="compositionally biased region" description="Polar residues" evidence="4">
    <location>
        <begin position="100"/>
        <end position="111"/>
    </location>
</feature>
<dbReference type="SUPFAM" id="SSF50978">
    <property type="entry name" value="WD40 repeat-like"/>
    <property type="match status" value="1"/>
</dbReference>
<dbReference type="Proteomes" id="UP000006671">
    <property type="component" value="Unassembled WGS sequence"/>
</dbReference>
<reference evidence="5 6" key="1">
    <citation type="journal article" date="2010" name="Cell">
        <title>The genome of Naegleria gruberi illuminates early eukaryotic versatility.</title>
        <authorList>
            <person name="Fritz-Laylin L.K."/>
            <person name="Prochnik S.E."/>
            <person name="Ginger M.L."/>
            <person name="Dacks J.B."/>
            <person name="Carpenter M.L."/>
            <person name="Field M.C."/>
            <person name="Kuo A."/>
            <person name="Paredez A."/>
            <person name="Chapman J."/>
            <person name="Pham J."/>
            <person name="Shu S."/>
            <person name="Neupane R."/>
            <person name="Cipriano M."/>
            <person name="Mancuso J."/>
            <person name="Tu H."/>
            <person name="Salamov A."/>
            <person name="Lindquist E."/>
            <person name="Shapiro H."/>
            <person name="Lucas S."/>
            <person name="Grigoriev I.V."/>
            <person name="Cande W.Z."/>
            <person name="Fulton C."/>
            <person name="Rokhsar D.S."/>
            <person name="Dawson S.C."/>
        </authorList>
    </citation>
    <scope>NUCLEOTIDE SEQUENCE [LARGE SCALE GENOMIC DNA]</scope>
    <source>
        <strain evidence="5 6">NEG-M</strain>
    </source>
</reference>
<dbReference type="GO" id="GO:0044458">
    <property type="term" value="P:motile cilium assembly"/>
    <property type="evidence" value="ECO:0007669"/>
    <property type="project" value="TreeGrafter"/>
</dbReference>
<dbReference type="VEuPathDB" id="AmoebaDB:NAEGRDRAFT_73736"/>
<evidence type="ECO:0000256" key="3">
    <source>
        <dbReference type="PROSITE-ProRule" id="PRU00221"/>
    </source>
</evidence>
<feature type="region of interest" description="Disordered" evidence="4">
    <location>
        <begin position="951"/>
        <end position="972"/>
    </location>
</feature>
<dbReference type="Gene3D" id="2.130.10.10">
    <property type="entry name" value="YVTN repeat-like/Quinoprotein amine dehydrogenase"/>
    <property type="match status" value="1"/>
</dbReference>
<protein>
    <submittedName>
        <fullName evidence="5">Predicted protein</fullName>
    </submittedName>
</protein>
<dbReference type="OMA" id="INEPCEI"/>
<organism evidence="6">
    <name type="scientific">Naegleria gruberi</name>
    <name type="common">Amoeba</name>
    <dbReference type="NCBI Taxonomy" id="5762"/>
    <lineage>
        <taxon>Eukaryota</taxon>
        <taxon>Discoba</taxon>
        <taxon>Heterolobosea</taxon>
        <taxon>Tetramitia</taxon>
        <taxon>Eutetramitia</taxon>
        <taxon>Vahlkampfiidae</taxon>
        <taxon>Naegleria</taxon>
    </lineage>
</organism>
<accession>D2VXG2</accession>
<feature type="repeat" description="WD" evidence="3">
    <location>
        <begin position="696"/>
        <end position="738"/>
    </location>
</feature>
<feature type="compositionally biased region" description="Acidic residues" evidence="4">
    <location>
        <begin position="198"/>
        <end position="208"/>
    </location>
</feature>
<feature type="repeat" description="WD" evidence="3">
    <location>
        <begin position="739"/>
        <end position="771"/>
    </location>
</feature>
<keyword evidence="2" id="KW-0677">Repeat</keyword>
<evidence type="ECO:0000313" key="5">
    <source>
        <dbReference type="EMBL" id="EFC38435.1"/>
    </source>
</evidence>
<keyword evidence="6" id="KW-1185">Reference proteome</keyword>
<dbReference type="InterPro" id="IPR019775">
    <property type="entry name" value="WD40_repeat_CS"/>
</dbReference>
<dbReference type="AlphaFoldDB" id="D2VXG2"/>
<dbReference type="PANTHER" id="PTHR44499:SF1">
    <property type="entry name" value="JOUBERIN"/>
    <property type="match status" value="1"/>
</dbReference>
<dbReference type="eggNOG" id="KOG0266">
    <property type="taxonomic scope" value="Eukaryota"/>
</dbReference>
<evidence type="ECO:0000256" key="2">
    <source>
        <dbReference type="ARBA" id="ARBA00022737"/>
    </source>
</evidence>
<dbReference type="CDD" id="cd00200">
    <property type="entry name" value="WD40"/>
    <property type="match status" value="1"/>
</dbReference>
<dbReference type="GO" id="GO:0036064">
    <property type="term" value="C:ciliary basal body"/>
    <property type="evidence" value="ECO:0007669"/>
    <property type="project" value="TreeGrafter"/>
</dbReference>
<feature type="compositionally biased region" description="Low complexity" evidence="4">
    <location>
        <begin position="146"/>
        <end position="158"/>
    </location>
</feature>
<gene>
    <name evidence="5" type="ORF">NAEGRDRAFT_73736</name>
</gene>